<dbReference type="PANTHER" id="PTHR42794">
    <property type="entry name" value="HEMIN IMPORT ATP-BINDING PROTEIN HMUV"/>
    <property type="match status" value="1"/>
</dbReference>
<dbReference type="KEGG" id="gsn:YC6258_02868"/>
<sequence length="271" mass="30327">MIDARDLTLHIHGKPILENVSVQLHEGELTAIMGANGAGKTSLLSVLCGDQPATRGHVCYHDINIDDFSRKQLARTRAVMPQHSPMNFPFSAWEVVAMGRTPYAQASRRQEHQQALQCMAMTDTENFAEQAFPTLSGGEKQRVQLARVLNQLLSSESSHRYLFLDECTASLDPAHQHAVFQLLSKLTKQNIAVITIVHDINLASQYCDRIIMLKNGRIRYDLPTHRAITPEHLGDVFNLRTVNITHPEGDWKVVAAAADAVIRTHKDLRIL</sequence>
<name>A0A0C5VKS6_9GAMM</name>
<keyword evidence="3" id="KW-0067">ATP-binding</keyword>
<dbReference type="CDD" id="cd03214">
    <property type="entry name" value="ABC_Iron-Siderophores_B12_Hemin"/>
    <property type="match status" value="1"/>
</dbReference>
<dbReference type="PROSITE" id="PS00211">
    <property type="entry name" value="ABC_TRANSPORTER_1"/>
    <property type="match status" value="1"/>
</dbReference>
<reference evidence="7 8" key="1">
    <citation type="submission" date="2014-01" db="EMBL/GenBank/DDBJ databases">
        <title>Full genme sequencing of cellulolytic bacterium Gynuella sunshinyii YC6258T gen. nov., sp. nov.</title>
        <authorList>
            <person name="Khan H."/>
            <person name="Chung E.J."/>
            <person name="Chung Y.R."/>
        </authorList>
    </citation>
    <scope>NUCLEOTIDE SEQUENCE [LARGE SCALE GENOMIC DNA]</scope>
    <source>
        <strain evidence="7 8">YC6258</strain>
    </source>
</reference>
<keyword evidence="4" id="KW-1278">Translocase</keyword>
<dbReference type="SMART" id="SM00382">
    <property type="entry name" value="AAA"/>
    <property type="match status" value="1"/>
</dbReference>
<accession>A0A0C5VKS6</accession>
<organism evidence="7 8">
    <name type="scientific">Gynuella sunshinyii YC6258</name>
    <dbReference type="NCBI Taxonomy" id="1445510"/>
    <lineage>
        <taxon>Bacteria</taxon>
        <taxon>Pseudomonadati</taxon>
        <taxon>Pseudomonadota</taxon>
        <taxon>Gammaproteobacteria</taxon>
        <taxon>Oceanospirillales</taxon>
        <taxon>Saccharospirillaceae</taxon>
        <taxon>Gynuella</taxon>
    </lineage>
</organism>
<dbReference type="GO" id="GO:0005524">
    <property type="term" value="F:ATP binding"/>
    <property type="evidence" value="ECO:0007669"/>
    <property type="project" value="UniProtKB-KW"/>
</dbReference>
<dbReference type="InterPro" id="IPR027417">
    <property type="entry name" value="P-loop_NTPase"/>
</dbReference>
<evidence type="ECO:0000256" key="4">
    <source>
        <dbReference type="ARBA" id="ARBA00022967"/>
    </source>
</evidence>
<proteinExistence type="predicted"/>
<dbReference type="Gene3D" id="3.40.50.300">
    <property type="entry name" value="P-loop containing nucleotide triphosphate hydrolases"/>
    <property type="match status" value="1"/>
</dbReference>
<dbReference type="RefSeq" id="WP_044617338.1">
    <property type="nucleotide sequence ID" value="NZ_CP007142.1"/>
</dbReference>
<gene>
    <name evidence="7" type="ORF">YC6258_02868</name>
</gene>
<dbReference type="InterPro" id="IPR003593">
    <property type="entry name" value="AAA+_ATPase"/>
</dbReference>
<dbReference type="InterPro" id="IPR003439">
    <property type="entry name" value="ABC_transporter-like_ATP-bd"/>
</dbReference>
<dbReference type="GO" id="GO:0016887">
    <property type="term" value="F:ATP hydrolysis activity"/>
    <property type="evidence" value="ECO:0007669"/>
    <property type="project" value="InterPro"/>
</dbReference>
<dbReference type="Pfam" id="PF00005">
    <property type="entry name" value="ABC_tran"/>
    <property type="match status" value="1"/>
</dbReference>
<evidence type="ECO:0000259" key="6">
    <source>
        <dbReference type="PROSITE" id="PS50893"/>
    </source>
</evidence>
<keyword evidence="1" id="KW-0813">Transport</keyword>
<dbReference type="HOGENOM" id="CLU_000604_1_11_6"/>
<keyword evidence="8" id="KW-1185">Reference proteome</keyword>
<feature type="domain" description="ABC transporter" evidence="6">
    <location>
        <begin position="2"/>
        <end position="240"/>
    </location>
</feature>
<dbReference type="NCBIfam" id="NF010068">
    <property type="entry name" value="PRK13548.1"/>
    <property type="match status" value="1"/>
</dbReference>
<evidence type="ECO:0000256" key="3">
    <source>
        <dbReference type="ARBA" id="ARBA00022840"/>
    </source>
</evidence>
<dbReference type="InterPro" id="IPR017871">
    <property type="entry name" value="ABC_transporter-like_CS"/>
</dbReference>
<protein>
    <submittedName>
        <fullName evidence="7">ABC-type hemin transport system, ATPase component</fullName>
    </submittedName>
</protein>
<dbReference type="STRING" id="1445510.YC6258_02868"/>
<evidence type="ECO:0000256" key="5">
    <source>
        <dbReference type="ARBA" id="ARBA00037066"/>
    </source>
</evidence>
<dbReference type="PROSITE" id="PS50893">
    <property type="entry name" value="ABC_TRANSPORTER_2"/>
    <property type="match status" value="1"/>
</dbReference>
<keyword evidence="2" id="KW-0547">Nucleotide-binding</keyword>
<evidence type="ECO:0000256" key="2">
    <source>
        <dbReference type="ARBA" id="ARBA00022741"/>
    </source>
</evidence>
<evidence type="ECO:0000313" key="7">
    <source>
        <dbReference type="EMBL" id="AJQ94906.1"/>
    </source>
</evidence>
<dbReference type="OrthoDB" id="6461291at2"/>
<dbReference type="Proteomes" id="UP000032266">
    <property type="component" value="Chromosome"/>
</dbReference>
<dbReference type="PANTHER" id="PTHR42794:SF1">
    <property type="entry name" value="HEMIN IMPORT ATP-BINDING PROTEIN HMUV"/>
    <property type="match status" value="1"/>
</dbReference>
<evidence type="ECO:0000256" key="1">
    <source>
        <dbReference type="ARBA" id="ARBA00022448"/>
    </source>
</evidence>
<dbReference type="EMBL" id="CP007142">
    <property type="protein sequence ID" value="AJQ94906.1"/>
    <property type="molecule type" value="Genomic_DNA"/>
</dbReference>
<comment type="function">
    <text evidence="5">Part of the ABC transporter complex HmuTUV involved in hemin import. Responsible for energy coupling to the transport system.</text>
</comment>
<dbReference type="SUPFAM" id="SSF52540">
    <property type="entry name" value="P-loop containing nucleoside triphosphate hydrolases"/>
    <property type="match status" value="1"/>
</dbReference>
<dbReference type="PATRIC" id="fig|1445510.3.peg.2838"/>
<dbReference type="AlphaFoldDB" id="A0A0C5VKS6"/>
<evidence type="ECO:0000313" key="8">
    <source>
        <dbReference type="Proteomes" id="UP000032266"/>
    </source>
</evidence>